<dbReference type="SUPFAM" id="SSF51703">
    <property type="entry name" value="Cobalamin (vitamin B12)-dependent enzymes"/>
    <property type="match status" value="1"/>
</dbReference>
<dbReference type="PANTHER" id="PTHR48101">
    <property type="entry name" value="METHYLMALONYL-COA MUTASE, MITOCHONDRIAL-RELATED"/>
    <property type="match status" value="1"/>
</dbReference>
<dbReference type="Gene3D" id="3.20.20.240">
    <property type="entry name" value="Methylmalonyl-CoA mutase"/>
    <property type="match status" value="2"/>
</dbReference>
<dbReference type="GO" id="GO:0031419">
    <property type="term" value="F:cobalamin binding"/>
    <property type="evidence" value="ECO:0007669"/>
    <property type="project" value="InterPro"/>
</dbReference>
<protein>
    <submittedName>
        <fullName evidence="2">Methylmalonyl-CoA mutase</fullName>
    </submittedName>
</protein>
<evidence type="ECO:0000313" key="2">
    <source>
        <dbReference type="EMBL" id="RAK65317.1"/>
    </source>
</evidence>
<dbReference type="InterPro" id="IPR016176">
    <property type="entry name" value="Cbl-dep_enz_cat"/>
</dbReference>
<evidence type="ECO:0000259" key="1">
    <source>
        <dbReference type="Pfam" id="PF01642"/>
    </source>
</evidence>
<accession>A0A328BED9</accession>
<dbReference type="Pfam" id="PF01642">
    <property type="entry name" value="MM_CoA_mutase"/>
    <property type="match status" value="1"/>
</dbReference>
<feature type="domain" description="Methylmalonyl-CoA mutase alpha/beta chain catalytic" evidence="1">
    <location>
        <begin position="193"/>
        <end position="445"/>
    </location>
</feature>
<dbReference type="GO" id="GO:0016866">
    <property type="term" value="F:intramolecular transferase activity"/>
    <property type="evidence" value="ECO:0007669"/>
    <property type="project" value="InterPro"/>
</dbReference>
<organism evidence="2 3">
    <name type="scientific">Hymenobacter edaphi</name>
    <dbReference type="NCBI Taxonomy" id="2211146"/>
    <lineage>
        <taxon>Bacteria</taxon>
        <taxon>Pseudomonadati</taxon>
        <taxon>Bacteroidota</taxon>
        <taxon>Cytophagia</taxon>
        <taxon>Cytophagales</taxon>
        <taxon>Hymenobacteraceae</taxon>
        <taxon>Hymenobacter</taxon>
    </lineage>
</organism>
<dbReference type="EMBL" id="QHKM01000005">
    <property type="protein sequence ID" value="RAK65317.1"/>
    <property type="molecule type" value="Genomic_DNA"/>
</dbReference>
<dbReference type="RefSeq" id="WP_111479400.1">
    <property type="nucleotide sequence ID" value="NZ_QHKM01000005.1"/>
</dbReference>
<proteinExistence type="predicted"/>
<dbReference type="AlphaFoldDB" id="A0A328BED9"/>
<evidence type="ECO:0000313" key="3">
    <source>
        <dbReference type="Proteomes" id="UP000248553"/>
    </source>
</evidence>
<keyword evidence="3" id="KW-1185">Reference proteome</keyword>
<dbReference type="OrthoDB" id="9762378at2"/>
<name>A0A328BED9_9BACT</name>
<dbReference type="PANTHER" id="PTHR48101:SF1">
    <property type="entry name" value="METHYLMALONYL-COA MUTASE, LARGE SUBUNIT"/>
    <property type="match status" value="1"/>
</dbReference>
<dbReference type="InterPro" id="IPR006099">
    <property type="entry name" value="MeMalonylCoA_mutase_a/b_cat"/>
</dbReference>
<gene>
    <name evidence="2" type="ORF">DLM85_17480</name>
</gene>
<dbReference type="Proteomes" id="UP000248553">
    <property type="component" value="Unassembled WGS sequence"/>
</dbReference>
<reference evidence="3" key="1">
    <citation type="submission" date="2018-05" db="EMBL/GenBank/DDBJ databases">
        <authorList>
            <person name="Nie L."/>
        </authorList>
    </citation>
    <scope>NUCLEOTIDE SEQUENCE [LARGE SCALE GENOMIC DNA]</scope>
    <source>
        <strain evidence="3">NL</strain>
    </source>
</reference>
<comment type="caution">
    <text evidence="2">The sequence shown here is derived from an EMBL/GenBank/DDBJ whole genome shotgun (WGS) entry which is preliminary data.</text>
</comment>
<sequence length="607" mass="67111">MSDSPRPAALSFSEFEPLSAAAWQARIARDLKGADPADLRWETPEGLTLEPFYHREALAALGNVPAPQVRAVRRAAPNSWRNLPTLLVPAGTDGRAAIDHAARALQGGADGAHFDLSEPEHFDVGYLAATLPLEQGVWGFTVCRQPEEFTLRLVDAALDRPLRGFLRYAPGSNSSPDDYALLVHGLRRCVQLTRHLPEFFPLAVNGQFFNSRGATAVQELAYTLNTAAVFLDNIPADDLDLDVTAIAAALHVHVGIGPSYFVEMAKLRALRRLWATLLHAFGVRPEVAATLRIHATTSSWTQTTLDPHTNMLRVTTEAMSAVLGGADSVSVTPYDSLYAAPNEFSSRIARNVPVILREEAYLDRVADPAAGSYFIETLTDQLAREAWALFQQTEAAGGLLVARGKVYESIRLATMEQFRRIATGEQVIVGTNRFQNLKEQFSFDPKKLLRSRQFDSTRAAYPSEVLRLATAMHFIRKELKKKKAAVVLLGTDTIQQIYDSFVRLLPAEQRPAMSEVPARGDLSLLFSTPEEATLMSARPEQFQQFADFVRNRPDDSEDDGEQLQHEAPVLLACDLPTMQDAVRYFGFKEFTVSGYSTDDVLARLQGR</sequence>